<dbReference type="Proteomes" id="UP000437736">
    <property type="component" value="Unassembled WGS sequence"/>
</dbReference>
<name>A0ABW9QZR8_9ACTN</name>
<protein>
    <recommendedName>
        <fullName evidence="5">Flagellar hook-length control protein-like C-terminal domain-containing protein</fullName>
    </recommendedName>
</protein>
<comment type="similarity">
    <text evidence="2">Belongs to the FliK family.</text>
</comment>
<dbReference type="Gene3D" id="3.30.750.140">
    <property type="match status" value="1"/>
</dbReference>
<dbReference type="InterPro" id="IPR038610">
    <property type="entry name" value="FliK-like_C_sf"/>
</dbReference>
<reference evidence="6 7" key="1">
    <citation type="submission" date="2019-11" db="EMBL/GenBank/DDBJ databases">
        <title>Acidiferrimicrobium australis gen. nov., sp. nov., an acidophilic and obligately heterotrophic, member of the Actinobacteria that catalyses dissimilatory oxido- reduction of iron isolated from metal-rich acidic water in Chile.</title>
        <authorList>
            <person name="Gonzalez D."/>
            <person name="Huber K."/>
            <person name="Hedrich S."/>
            <person name="Rojas-Villalobos C."/>
            <person name="Quatrini R."/>
            <person name="Dinamarca M.A."/>
            <person name="Schwarz A."/>
            <person name="Canales C."/>
            <person name="Nancucheo I."/>
        </authorList>
    </citation>
    <scope>NUCLEOTIDE SEQUENCE [LARGE SCALE GENOMIC DNA]</scope>
    <source>
        <strain evidence="6 7">USS-CCA1</strain>
    </source>
</reference>
<feature type="non-terminal residue" evidence="6">
    <location>
        <position position="113"/>
    </location>
</feature>
<accession>A0ABW9QZR8</accession>
<keyword evidence="7" id="KW-1185">Reference proteome</keyword>
<dbReference type="InterPro" id="IPR001635">
    <property type="entry name" value="Flag_hook_Flik"/>
</dbReference>
<comment type="function">
    <text evidence="1">Controls the length of the flagellar hook.</text>
</comment>
<sequence>MTTGAPGRPVPTPAEQLTQAVLPLATGPDGTTQVTLSLHPLDLGEVHVQVVLQASTVSVTIHAADPATRTLLAGQLGDLRTLLESSGVATGALDLGSGAGSGGQHPGWRSGAP</sequence>
<organism evidence="6 7">
    <name type="scientific">Acidiferrimicrobium australe</name>
    <dbReference type="NCBI Taxonomy" id="2664430"/>
    <lineage>
        <taxon>Bacteria</taxon>
        <taxon>Bacillati</taxon>
        <taxon>Actinomycetota</taxon>
        <taxon>Acidimicrobiia</taxon>
        <taxon>Acidimicrobiales</taxon>
        <taxon>Acidimicrobiaceae</taxon>
        <taxon>Acidiferrimicrobium</taxon>
    </lineage>
</organism>
<proteinExistence type="inferred from homology"/>
<evidence type="ECO:0000313" key="6">
    <source>
        <dbReference type="EMBL" id="MST35357.1"/>
    </source>
</evidence>
<dbReference type="PRINTS" id="PR01007">
    <property type="entry name" value="FLGHOOKFLIK"/>
</dbReference>
<evidence type="ECO:0000256" key="2">
    <source>
        <dbReference type="ARBA" id="ARBA00009149"/>
    </source>
</evidence>
<evidence type="ECO:0000256" key="3">
    <source>
        <dbReference type="ARBA" id="ARBA00022795"/>
    </source>
</evidence>
<comment type="caution">
    <text evidence="6">The sequence shown here is derived from an EMBL/GenBank/DDBJ whole genome shotgun (WGS) entry which is preliminary data.</text>
</comment>
<evidence type="ECO:0000313" key="7">
    <source>
        <dbReference type="Proteomes" id="UP000437736"/>
    </source>
</evidence>
<dbReference type="Pfam" id="PF02120">
    <property type="entry name" value="Flg_hook"/>
    <property type="match status" value="1"/>
</dbReference>
<dbReference type="CDD" id="cd17470">
    <property type="entry name" value="T3SS_Flik_C"/>
    <property type="match status" value="1"/>
</dbReference>
<dbReference type="EMBL" id="WJHE01001661">
    <property type="protein sequence ID" value="MST35357.1"/>
    <property type="molecule type" value="Genomic_DNA"/>
</dbReference>
<evidence type="ECO:0000256" key="1">
    <source>
        <dbReference type="ARBA" id="ARBA00003944"/>
    </source>
</evidence>
<feature type="region of interest" description="Disordered" evidence="4">
    <location>
        <begin position="92"/>
        <end position="113"/>
    </location>
</feature>
<gene>
    <name evidence="6" type="ORF">GHK86_21825</name>
</gene>
<dbReference type="InterPro" id="IPR021136">
    <property type="entry name" value="Flagellar_hook_control-like_C"/>
</dbReference>
<evidence type="ECO:0000256" key="4">
    <source>
        <dbReference type="SAM" id="MobiDB-lite"/>
    </source>
</evidence>
<keyword evidence="3" id="KW-1005">Bacterial flagellum biogenesis</keyword>
<evidence type="ECO:0000259" key="5">
    <source>
        <dbReference type="Pfam" id="PF02120"/>
    </source>
</evidence>
<feature type="domain" description="Flagellar hook-length control protein-like C-terminal" evidence="5">
    <location>
        <begin position="28"/>
        <end position="103"/>
    </location>
</feature>